<proteinExistence type="predicted"/>
<sequence>METEGRSTSECRIEDMGDGRIQVKIQWNLKPLQQARLEMKKRDLDSKIEALIRSHVNVSGRELTLDMYINMHECSAQRTGRGEKEIHKLHWDPTSLEYIDAYRARTQMPVLKKKAKKPRQPAV</sequence>
<reference evidence="1" key="1">
    <citation type="submission" date="2023-06" db="EMBL/GenBank/DDBJ databases">
        <authorList>
            <person name="Delattre M."/>
        </authorList>
    </citation>
    <scope>NUCLEOTIDE SEQUENCE</scope>
    <source>
        <strain evidence="1">AF72</strain>
    </source>
</reference>
<organism evidence="1 2">
    <name type="scientific">Mesorhabditis spiculigera</name>
    <dbReference type="NCBI Taxonomy" id="96644"/>
    <lineage>
        <taxon>Eukaryota</taxon>
        <taxon>Metazoa</taxon>
        <taxon>Ecdysozoa</taxon>
        <taxon>Nematoda</taxon>
        <taxon>Chromadorea</taxon>
        <taxon>Rhabditida</taxon>
        <taxon>Rhabditina</taxon>
        <taxon>Rhabditomorpha</taxon>
        <taxon>Rhabditoidea</taxon>
        <taxon>Rhabditidae</taxon>
        <taxon>Mesorhabditinae</taxon>
        <taxon>Mesorhabditis</taxon>
    </lineage>
</organism>
<accession>A0AA36CCK8</accession>
<feature type="non-terminal residue" evidence="1">
    <location>
        <position position="1"/>
    </location>
</feature>
<evidence type="ECO:0000313" key="2">
    <source>
        <dbReference type="Proteomes" id="UP001177023"/>
    </source>
</evidence>
<dbReference type="AlphaFoldDB" id="A0AA36CCK8"/>
<dbReference type="Proteomes" id="UP001177023">
    <property type="component" value="Unassembled WGS sequence"/>
</dbReference>
<evidence type="ECO:0000313" key="1">
    <source>
        <dbReference type="EMBL" id="CAJ0565922.1"/>
    </source>
</evidence>
<name>A0AA36CCK8_9BILA</name>
<protein>
    <submittedName>
        <fullName evidence="1">Uncharacterized protein</fullName>
    </submittedName>
</protein>
<keyword evidence="2" id="KW-1185">Reference proteome</keyword>
<gene>
    <name evidence="1" type="ORF">MSPICULIGERA_LOCUS4544</name>
</gene>
<dbReference type="EMBL" id="CATQJA010001130">
    <property type="protein sequence ID" value="CAJ0565922.1"/>
    <property type="molecule type" value="Genomic_DNA"/>
</dbReference>
<comment type="caution">
    <text evidence="1">The sequence shown here is derived from an EMBL/GenBank/DDBJ whole genome shotgun (WGS) entry which is preliminary data.</text>
</comment>